<dbReference type="RefSeq" id="WP_248939487.1">
    <property type="nucleotide sequence ID" value="NZ_JAKIKS010000019.1"/>
</dbReference>
<reference evidence="1 2" key="1">
    <citation type="submission" date="2022-01" db="EMBL/GenBank/DDBJ databases">
        <title>Whole genome-based taxonomy of the Shewanellaceae.</title>
        <authorList>
            <person name="Martin-Rodriguez A.J."/>
        </authorList>
    </citation>
    <scope>NUCLEOTIDE SEQUENCE [LARGE SCALE GENOMIC DNA]</scope>
    <source>
        <strain evidence="1 2">DSM 17177</strain>
    </source>
</reference>
<organism evidence="1 2">
    <name type="scientific">Shewanella surugensis</name>
    <dbReference type="NCBI Taxonomy" id="212020"/>
    <lineage>
        <taxon>Bacteria</taxon>
        <taxon>Pseudomonadati</taxon>
        <taxon>Pseudomonadota</taxon>
        <taxon>Gammaproteobacteria</taxon>
        <taxon>Alteromonadales</taxon>
        <taxon>Shewanellaceae</taxon>
        <taxon>Shewanella</taxon>
    </lineage>
</organism>
<accession>A0ABT0L929</accession>
<dbReference type="EMBL" id="JAKIKS010000019">
    <property type="protein sequence ID" value="MCL1124207.1"/>
    <property type="molecule type" value="Genomic_DNA"/>
</dbReference>
<keyword evidence="2" id="KW-1185">Reference proteome</keyword>
<protein>
    <submittedName>
        <fullName evidence="1">Uncharacterized protein</fullName>
    </submittedName>
</protein>
<sequence>MILTKCPHTDKERIEFSLLALLHFACLMSVGNPMACPRVQKRLNELQERLDIFNPSRLFRETYCKQVGKLGEQFNLQLKNKRLYVGRITAALTSTSIETTKKTAIDNIVHLSNQVNSNR</sequence>
<gene>
    <name evidence="1" type="ORF">L2764_06880</name>
</gene>
<name>A0ABT0L929_9GAMM</name>
<evidence type="ECO:0000313" key="1">
    <source>
        <dbReference type="EMBL" id="MCL1124207.1"/>
    </source>
</evidence>
<comment type="caution">
    <text evidence="1">The sequence shown here is derived from an EMBL/GenBank/DDBJ whole genome shotgun (WGS) entry which is preliminary data.</text>
</comment>
<evidence type="ECO:0000313" key="2">
    <source>
        <dbReference type="Proteomes" id="UP001203423"/>
    </source>
</evidence>
<proteinExistence type="predicted"/>
<dbReference type="Proteomes" id="UP001203423">
    <property type="component" value="Unassembled WGS sequence"/>
</dbReference>